<evidence type="ECO:0000256" key="1">
    <source>
        <dbReference type="SAM" id="MobiDB-lite"/>
    </source>
</evidence>
<dbReference type="Proteomes" id="UP000192140">
    <property type="component" value="Unassembled WGS sequence"/>
</dbReference>
<comment type="caution">
    <text evidence="2">The sequence shown here is derived from an EMBL/GenBank/DDBJ whole genome shotgun (WGS) entry which is preliminary data.</text>
</comment>
<keyword evidence="3" id="KW-1185">Reference proteome</keyword>
<name>A0A1S7TW69_9HYPH</name>
<proteinExistence type="predicted"/>
<feature type="compositionally biased region" description="Basic and acidic residues" evidence="1">
    <location>
        <begin position="77"/>
        <end position="94"/>
    </location>
</feature>
<dbReference type="RefSeq" id="WP_080854117.1">
    <property type="nucleotide sequence ID" value="NZ_LT009776.1"/>
</dbReference>
<feature type="compositionally biased region" description="Basic and acidic residues" evidence="1">
    <location>
        <begin position="41"/>
        <end position="50"/>
    </location>
</feature>
<gene>
    <name evidence="2" type="ORF">AGR7A_Lc120269</name>
</gene>
<reference evidence="2" key="1">
    <citation type="submission" date="2016-01" db="EMBL/GenBank/DDBJ databases">
        <authorList>
            <person name="Regsiter A."/>
            <person name="william w."/>
        </authorList>
    </citation>
    <scope>NUCLEOTIDE SEQUENCE</scope>
    <source>
        <strain evidence="2">NCPPB 1641</strain>
    </source>
</reference>
<evidence type="ECO:0000313" key="3">
    <source>
        <dbReference type="Proteomes" id="UP000192140"/>
    </source>
</evidence>
<sequence>MSQILNVTRNDDGQFEIVNTAGKLVEGPFETNAAAWKALDRIDNDDASRPDKRRSNKKVLWGKPEKKSKKQRRREKRLAEHQHGKMTPKQEHQMKVNAAKAVGWVRTVAAAKFDPAAKRAYRDHKLGTFGAASEVRKIDPAQYLAEKAAMGEN</sequence>
<dbReference type="EMBL" id="FCNP01000033">
    <property type="protein sequence ID" value="CVI58814.1"/>
    <property type="molecule type" value="Genomic_DNA"/>
</dbReference>
<protein>
    <submittedName>
        <fullName evidence="2">Uncharacterized protein</fullName>
    </submittedName>
</protein>
<feature type="compositionally biased region" description="Basic residues" evidence="1">
    <location>
        <begin position="66"/>
        <end position="76"/>
    </location>
</feature>
<dbReference type="AlphaFoldDB" id="A0A1S7TW69"/>
<accession>A0A1S7TW69</accession>
<evidence type="ECO:0000313" key="2">
    <source>
        <dbReference type="EMBL" id="CVI58814.1"/>
    </source>
</evidence>
<organism evidence="2 3">
    <name type="scientific">Agrobacterium deltaense NCPPB 1641</name>
    <dbReference type="NCBI Taxonomy" id="1183425"/>
    <lineage>
        <taxon>Bacteria</taxon>
        <taxon>Pseudomonadati</taxon>
        <taxon>Pseudomonadota</taxon>
        <taxon>Alphaproteobacteria</taxon>
        <taxon>Hyphomicrobiales</taxon>
        <taxon>Rhizobiaceae</taxon>
        <taxon>Rhizobium/Agrobacterium group</taxon>
        <taxon>Agrobacterium</taxon>
    </lineage>
</organism>
<feature type="region of interest" description="Disordered" evidence="1">
    <location>
        <begin position="41"/>
        <end position="94"/>
    </location>
</feature>